<accession>A0A7S3GL24</accession>
<feature type="region of interest" description="Disordered" evidence="3">
    <location>
        <begin position="141"/>
        <end position="204"/>
    </location>
</feature>
<dbReference type="Pfam" id="PF09739">
    <property type="entry name" value="MCM_bind"/>
    <property type="match status" value="1"/>
</dbReference>
<evidence type="ECO:0000256" key="2">
    <source>
        <dbReference type="ARBA" id="ARBA00023242"/>
    </source>
</evidence>
<evidence type="ECO:0008006" key="5">
    <source>
        <dbReference type="Google" id="ProtNLM"/>
    </source>
</evidence>
<sequence length="553" mass="60151">MYTANDVIERPLDVVQQCMEAHADKANWNVSEVFERALDGQMDKIPSLLSQRFEDVKENTLVHFRGMVQDSSDPEYYQKCVMRRGPDGSTSKVATKYVDALPACPEGFSFEFQSGNNDIDQRIPLYVVAVPGQAEWAADAVRSGGGDRDGQKGGVREEGEEGDAVRNSKRERSEEGAVPALAPSSTAHCDEVDGQGGKKARVDEAKVASRHGEVYDSKRAEALAQIQKGKACIVKIYSDSESGWKLNGVCDFFGVVSFDVVDPSTSDAHVEEDVGLAPRMEPPASIVPRLHCIAWKEVNTLYPIRYTTPIDQSHLAVARENALSCMKAITGDSLAAEYLLMCLISRVTERLASLTLGKLALNFSGLHRNFNHAGFISLLSHFVPNMKVINLSVKYLNESAFVPKKDYDIQRLLHGELQLPAGTVIVVNELTMDEGVLQESGIRNLGHLKKLMQSQSLDYDFQYYSAPFETDCPVIILSEGQSMIGSDARVAVGGNSNFGCAEGVSEEMVQGARHYLCPAGGSRHGTRGGVYRAAEAVGGGCYRAPVALPDGAC</sequence>
<evidence type="ECO:0000256" key="3">
    <source>
        <dbReference type="SAM" id="MobiDB-lite"/>
    </source>
</evidence>
<comment type="subcellular location">
    <subcellularLocation>
        <location evidence="1">Nucleus</location>
    </subcellularLocation>
</comment>
<feature type="compositionally biased region" description="Basic and acidic residues" evidence="3">
    <location>
        <begin position="145"/>
        <end position="175"/>
    </location>
</feature>
<dbReference type="PANTHER" id="PTHR13489">
    <property type="entry name" value="MINI-CHROMOSOME MAINTENANCE COMPLEX-BINDING PROTEIN"/>
    <property type="match status" value="1"/>
</dbReference>
<dbReference type="EMBL" id="HBIB01048786">
    <property type="protein sequence ID" value="CAE0269783.1"/>
    <property type="molecule type" value="Transcribed_RNA"/>
</dbReference>
<organism evidence="4">
    <name type="scientific">Palpitomonas bilix</name>
    <dbReference type="NCBI Taxonomy" id="652834"/>
    <lineage>
        <taxon>Eukaryota</taxon>
        <taxon>Eukaryota incertae sedis</taxon>
    </lineage>
</organism>
<dbReference type="GO" id="GO:0006261">
    <property type="term" value="P:DNA-templated DNA replication"/>
    <property type="evidence" value="ECO:0007669"/>
    <property type="project" value="TreeGrafter"/>
</dbReference>
<evidence type="ECO:0000256" key="1">
    <source>
        <dbReference type="ARBA" id="ARBA00004123"/>
    </source>
</evidence>
<protein>
    <recommendedName>
        <fullName evidence="5">Mini-chromosome maintenance complex-binding protein</fullName>
    </recommendedName>
</protein>
<dbReference type="GO" id="GO:0003682">
    <property type="term" value="F:chromatin binding"/>
    <property type="evidence" value="ECO:0007669"/>
    <property type="project" value="TreeGrafter"/>
</dbReference>
<name>A0A7S3GL24_9EUKA</name>
<gene>
    <name evidence="4" type="ORF">PBIL07802_LOCUS32136</name>
</gene>
<reference evidence="4" key="1">
    <citation type="submission" date="2021-01" db="EMBL/GenBank/DDBJ databases">
        <authorList>
            <person name="Corre E."/>
            <person name="Pelletier E."/>
            <person name="Niang G."/>
            <person name="Scheremetjew M."/>
            <person name="Finn R."/>
            <person name="Kale V."/>
            <person name="Holt S."/>
            <person name="Cochrane G."/>
            <person name="Meng A."/>
            <person name="Brown T."/>
            <person name="Cohen L."/>
        </authorList>
    </citation>
    <scope>NUCLEOTIDE SEQUENCE</scope>
    <source>
        <strain evidence="4">NIES-2562</strain>
    </source>
</reference>
<keyword evidence="2" id="KW-0539">Nucleus</keyword>
<evidence type="ECO:0000313" key="4">
    <source>
        <dbReference type="EMBL" id="CAE0269783.1"/>
    </source>
</evidence>
<dbReference type="InterPro" id="IPR019140">
    <property type="entry name" value="MCM_complex-bd"/>
</dbReference>
<dbReference type="PANTHER" id="PTHR13489:SF0">
    <property type="entry name" value="MINI-CHROMOSOME MAINTENANCE COMPLEX-BINDING PROTEIN"/>
    <property type="match status" value="1"/>
</dbReference>
<dbReference type="AlphaFoldDB" id="A0A7S3GL24"/>
<proteinExistence type="predicted"/>
<dbReference type="GO" id="GO:0005634">
    <property type="term" value="C:nucleus"/>
    <property type="evidence" value="ECO:0007669"/>
    <property type="project" value="UniProtKB-SubCell"/>
</dbReference>